<dbReference type="Pfam" id="PF08852">
    <property type="entry name" value="DUF1822"/>
    <property type="match status" value="1"/>
</dbReference>
<evidence type="ECO:0000313" key="2">
    <source>
        <dbReference type="Proteomes" id="UP000481033"/>
    </source>
</evidence>
<comment type="caution">
    <text evidence="1">The sequence shown here is derived from an EMBL/GenBank/DDBJ whole genome shotgun (WGS) entry which is preliminary data.</text>
</comment>
<proteinExistence type="predicted"/>
<sequence length="397" mass="46195">MSLTFAQPTEWWLEIPPNIQTQCWQARETLVTPGRREEFYLNQLCLRVFLPWFQQEYARETSIWPNVDSLPNIWEMVSGSCLTMGAKRLVLLPSETLDTGGLDIPQEWVDIPDWAADYYLAVQIDLENHWLRVWGYTTHQHIKKVADYDGCDRTYCVSSQDLKRDLNAFWNICQFCPDADTRAVIPPLQPLSPAQVIQAMQQLSQPNTVFPRLMLPFTHWASLIQGEDWRQQLYQRRMENQQAKLVKATTNLSQWLHNLFGEDWQPLDSFWGLQHPAFAYNMRRARESKGFCAPRIKFVTLNAEVEPQTVALLMVLNSESDGRMGVRVQVHPAVENNHVPTDLILSIYSKDDEILQSVQARTQEDYMQLPYFRCQPGTQFRLQIDLSDDTFSETFSA</sequence>
<evidence type="ECO:0000313" key="1">
    <source>
        <dbReference type="EMBL" id="NEZ60266.1"/>
    </source>
</evidence>
<name>A0A6M0RVY3_9CYAN</name>
<reference evidence="1 2" key="1">
    <citation type="journal article" date="2020" name="Microb. Ecol.">
        <title>Ecogenomics of the Marine Benthic Filamentous Cyanobacterium Adonisia.</title>
        <authorList>
            <person name="Walter J.M."/>
            <person name="Coutinho F.H."/>
            <person name="Leomil L."/>
            <person name="Hargreaves P.I."/>
            <person name="Campeao M.E."/>
            <person name="Vieira V.V."/>
            <person name="Silva B.S."/>
            <person name="Fistarol G.O."/>
            <person name="Salomon P.S."/>
            <person name="Sawabe T."/>
            <person name="Mino S."/>
            <person name="Hosokawa M."/>
            <person name="Miyashita H."/>
            <person name="Maruyama F."/>
            <person name="van Verk M.C."/>
            <person name="Dutilh B.E."/>
            <person name="Thompson C.C."/>
            <person name="Thompson F.L."/>
        </authorList>
    </citation>
    <scope>NUCLEOTIDE SEQUENCE [LARGE SCALE GENOMIC DNA]</scope>
    <source>
        <strain evidence="1 2">CCMR0081</strain>
    </source>
</reference>
<dbReference type="RefSeq" id="WP_163702864.1">
    <property type="nucleotide sequence ID" value="NZ_QXHD01000004.1"/>
</dbReference>
<accession>A0A6M0RVY3</accession>
<dbReference type="InterPro" id="IPR014951">
    <property type="entry name" value="DUF1822"/>
</dbReference>
<dbReference type="AlphaFoldDB" id="A0A6M0RVY3"/>
<dbReference type="Proteomes" id="UP000481033">
    <property type="component" value="Unassembled WGS sequence"/>
</dbReference>
<gene>
    <name evidence="1" type="ORF">DXZ20_32410</name>
</gene>
<protein>
    <submittedName>
        <fullName evidence="1">DUF1822 family protein</fullName>
    </submittedName>
</protein>
<keyword evidence="2" id="KW-1185">Reference proteome</keyword>
<dbReference type="EMBL" id="QXHD01000004">
    <property type="protein sequence ID" value="NEZ60266.1"/>
    <property type="molecule type" value="Genomic_DNA"/>
</dbReference>
<organism evidence="1 2">
    <name type="scientific">Adonisia turfae CCMR0081</name>
    <dbReference type="NCBI Taxonomy" id="2292702"/>
    <lineage>
        <taxon>Bacteria</taxon>
        <taxon>Bacillati</taxon>
        <taxon>Cyanobacteriota</taxon>
        <taxon>Adonisia</taxon>
        <taxon>Adonisia turfae</taxon>
    </lineage>
</organism>